<organism evidence="2 3">
    <name type="scientific">Elysia marginata</name>
    <dbReference type="NCBI Taxonomy" id="1093978"/>
    <lineage>
        <taxon>Eukaryota</taxon>
        <taxon>Metazoa</taxon>
        <taxon>Spiralia</taxon>
        <taxon>Lophotrochozoa</taxon>
        <taxon>Mollusca</taxon>
        <taxon>Gastropoda</taxon>
        <taxon>Heterobranchia</taxon>
        <taxon>Euthyneura</taxon>
        <taxon>Panpulmonata</taxon>
        <taxon>Sacoglossa</taxon>
        <taxon>Placobranchoidea</taxon>
        <taxon>Plakobranchidae</taxon>
        <taxon>Elysia</taxon>
    </lineage>
</organism>
<feature type="signal peptide" evidence="1">
    <location>
        <begin position="1"/>
        <end position="17"/>
    </location>
</feature>
<dbReference type="AlphaFoldDB" id="A0AAV4I370"/>
<accession>A0AAV4I370</accession>
<comment type="caution">
    <text evidence="2">The sequence shown here is derived from an EMBL/GenBank/DDBJ whole genome shotgun (WGS) entry which is preliminary data.</text>
</comment>
<feature type="chain" id="PRO_5043696984" evidence="1">
    <location>
        <begin position="18"/>
        <end position="206"/>
    </location>
</feature>
<evidence type="ECO:0000256" key="1">
    <source>
        <dbReference type="SAM" id="SignalP"/>
    </source>
</evidence>
<proteinExistence type="predicted"/>
<protein>
    <submittedName>
        <fullName evidence="2">CD109 antigen</fullName>
    </submittedName>
</protein>
<dbReference type="Gene3D" id="2.60.40.2950">
    <property type="match status" value="1"/>
</dbReference>
<reference evidence="2 3" key="1">
    <citation type="journal article" date="2021" name="Elife">
        <title>Chloroplast acquisition without the gene transfer in kleptoplastic sea slugs, Plakobranchus ocellatus.</title>
        <authorList>
            <person name="Maeda T."/>
            <person name="Takahashi S."/>
            <person name="Yoshida T."/>
            <person name="Shimamura S."/>
            <person name="Takaki Y."/>
            <person name="Nagai Y."/>
            <person name="Toyoda A."/>
            <person name="Suzuki Y."/>
            <person name="Arimoto A."/>
            <person name="Ishii H."/>
            <person name="Satoh N."/>
            <person name="Nishiyama T."/>
            <person name="Hasebe M."/>
            <person name="Maruyama T."/>
            <person name="Minagawa J."/>
            <person name="Obokata J."/>
            <person name="Shigenobu S."/>
        </authorList>
    </citation>
    <scope>NUCLEOTIDE SEQUENCE [LARGE SCALE GENOMIC DNA]</scope>
</reference>
<evidence type="ECO:0000313" key="3">
    <source>
        <dbReference type="Proteomes" id="UP000762676"/>
    </source>
</evidence>
<keyword evidence="1" id="KW-0732">Signal</keyword>
<dbReference type="EMBL" id="BMAT01009316">
    <property type="protein sequence ID" value="GFS03937.1"/>
    <property type="molecule type" value="Genomic_DNA"/>
</dbReference>
<sequence>MLLFVFLASTFMSAVEAQAEYCLVDNTAGCGLGRPPIYLVTAPRRIRPDQVLQMFATILRMEYGQQAINLGASIVSGDKEIASTVVRFERPSSRIMQLKIPANASPGKYKLRLQGRLDALVSGSIFRNETDIEFSSKKVSVFIQMSRPLYRQQQTGGWTEENMTICFPKAVTTCVVVGIETATAGSQVRRPNHRAMLLHPLLLEEG</sequence>
<keyword evidence="3" id="KW-1185">Reference proteome</keyword>
<gene>
    <name evidence="2" type="ORF">ElyMa_004644200</name>
</gene>
<dbReference type="Proteomes" id="UP000762676">
    <property type="component" value="Unassembled WGS sequence"/>
</dbReference>
<name>A0AAV4I370_9GAST</name>
<evidence type="ECO:0000313" key="2">
    <source>
        <dbReference type="EMBL" id="GFS03937.1"/>
    </source>
</evidence>